<dbReference type="Pfam" id="PF02403">
    <property type="entry name" value="Seryl_tRNA_N"/>
    <property type="match status" value="1"/>
</dbReference>
<dbReference type="PRINTS" id="PR00981">
    <property type="entry name" value="TRNASYNTHSER"/>
</dbReference>
<dbReference type="InterPro" id="IPR002317">
    <property type="entry name" value="Ser-tRNA-ligase_type_1"/>
</dbReference>
<dbReference type="eggNOG" id="KOG2509">
    <property type="taxonomic scope" value="Eukaryota"/>
</dbReference>
<gene>
    <name evidence="3" type="ORF">EUTSA_v10029181mg</name>
</gene>
<dbReference type="GO" id="GO:0006434">
    <property type="term" value="P:seryl-tRNA aminoacylation"/>
    <property type="evidence" value="ECO:0007669"/>
    <property type="project" value="InterPro"/>
</dbReference>
<dbReference type="InterPro" id="IPR045864">
    <property type="entry name" value="aa-tRNA-synth_II/BPL/LPL"/>
</dbReference>
<dbReference type="SUPFAM" id="SSF46589">
    <property type="entry name" value="tRNA-binding arm"/>
    <property type="match status" value="1"/>
</dbReference>
<proteinExistence type="predicted"/>
<name>V4LEU1_EUTSA</name>
<dbReference type="Gene3D" id="1.10.287.40">
    <property type="entry name" value="Serine-tRNA synthetase, tRNA binding domain"/>
    <property type="match status" value="1"/>
</dbReference>
<reference evidence="3 4" key="1">
    <citation type="journal article" date="2013" name="Front. Plant Sci.">
        <title>The Reference Genome of the Halophytic Plant Eutrema salsugineum.</title>
        <authorList>
            <person name="Yang R."/>
            <person name="Jarvis D.E."/>
            <person name="Chen H."/>
            <person name="Beilstein M.A."/>
            <person name="Grimwood J."/>
            <person name="Jenkins J."/>
            <person name="Shu S."/>
            <person name="Prochnik S."/>
            <person name="Xin M."/>
            <person name="Ma C."/>
            <person name="Schmutz J."/>
            <person name="Wing R.A."/>
            <person name="Mitchell-Olds T."/>
            <person name="Schumaker K.S."/>
            <person name="Wang X."/>
        </authorList>
    </citation>
    <scope>NUCLEOTIDE SEQUENCE [LARGE SCALE GENOMIC DNA]</scope>
</reference>
<dbReference type="GO" id="GO:0004828">
    <property type="term" value="F:serine-tRNA ligase activity"/>
    <property type="evidence" value="ECO:0007669"/>
    <property type="project" value="InterPro"/>
</dbReference>
<dbReference type="AlphaFoldDB" id="V4LEU1"/>
<evidence type="ECO:0000259" key="1">
    <source>
        <dbReference type="Pfam" id="PF00587"/>
    </source>
</evidence>
<dbReference type="Proteomes" id="UP000030689">
    <property type="component" value="Unassembled WGS sequence"/>
</dbReference>
<protein>
    <submittedName>
        <fullName evidence="3">Uncharacterized protein</fullName>
    </submittedName>
</protein>
<dbReference type="EMBL" id="KI517537">
    <property type="protein sequence ID" value="ESQ38308.1"/>
    <property type="molecule type" value="Genomic_DNA"/>
</dbReference>
<accession>V4LEU1</accession>
<dbReference type="GO" id="GO:0005524">
    <property type="term" value="F:ATP binding"/>
    <property type="evidence" value="ECO:0007669"/>
    <property type="project" value="InterPro"/>
</dbReference>
<dbReference type="STRING" id="72664.V4LEU1"/>
<organism evidence="3 4">
    <name type="scientific">Eutrema salsugineum</name>
    <name type="common">Saltwater cress</name>
    <name type="synonym">Sisymbrium salsugineum</name>
    <dbReference type="NCBI Taxonomy" id="72664"/>
    <lineage>
        <taxon>Eukaryota</taxon>
        <taxon>Viridiplantae</taxon>
        <taxon>Streptophyta</taxon>
        <taxon>Embryophyta</taxon>
        <taxon>Tracheophyta</taxon>
        <taxon>Spermatophyta</taxon>
        <taxon>Magnoliopsida</taxon>
        <taxon>eudicotyledons</taxon>
        <taxon>Gunneridae</taxon>
        <taxon>Pentapetalae</taxon>
        <taxon>rosids</taxon>
        <taxon>malvids</taxon>
        <taxon>Brassicales</taxon>
        <taxon>Brassicaceae</taxon>
        <taxon>Eutremeae</taxon>
        <taxon>Eutrema</taxon>
    </lineage>
</organism>
<dbReference type="PANTHER" id="PTHR11778">
    <property type="entry name" value="SERYL-TRNA SYNTHETASE"/>
    <property type="match status" value="1"/>
</dbReference>
<dbReference type="InterPro" id="IPR042103">
    <property type="entry name" value="SerRS_1_N_sf"/>
</dbReference>
<evidence type="ECO:0000313" key="4">
    <source>
        <dbReference type="Proteomes" id="UP000030689"/>
    </source>
</evidence>
<dbReference type="KEGG" id="eus:EUTSA_v10029181mg"/>
<dbReference type="InterPro" id="IPR015866">
    <property type="entry name" value="Ser-tRNA-synth_1_N"/>
</dbReference>
<dbReference type="Gene3D" id="3.30.930.10">
    <property type="entry name" value="Bira Bifunctional Protein, Domain 2"/>
    <property type="match status" value="1"/>
</dbReference>
<feature type="domain" description="Aminoacyl-tRNA synthetase class II (G/ P/ S/T)" evidence="1">
    <location>
        <begin position="140"/>
        <end position="191"/>
    </location>
</feature>
<keyword evidence="4" id="KW-1185">Reference proteome</keyword>
<evidence type="ECO:0000259" key="2">
    <source>
        <dbReference type="Pfam" id="PF02403"/>
    </source>
</evidence>
<dbReference type="Pfam" id="PF00587">
    <property type="entry name" value="tRNA-synt_2b"/>
    <property type="match status" value="1"/>
</dbReference>
<sequence>MLDINLFRANPEVIRESLRCRKSASIEVIDEIIMLDKVSRQRRYEFDCFRKEFNKLNKESGTDATEQIQQIEILKQDSTEKESQVHEAYAALEAKLATVGNLIHDSVPVGLDEADNVLHKVWGERRVASPEKKLIPSGRDTLGIFRVHHFDKIEQFCMTNPNDSWAMLEEMLKNLEDFYQSLKLPYRFRSVVSGALNNAAAKKSNEETKQYMHMLNSTLTAIERTICCILYKQHRIIAVFVIAIITKPSMVTEISIVK</sequence>
<feature type="domain" description="Serine-tRNA synthetase type1 N-terminal" evidence="2">
    <location>
        <begin position="1"/>
        <end position="102"/>
    </location>
</feature>
<dbReference type="InterPro" id="IPR002314">
    <property type="entry name" value="aa-tRNA-synt_IIb"/>
</dbReference>
<dbReference type="InterPro" id="IPR010978">
    <property type="entry name" value="tRNA-bd_arm"/>
</dbReference>
<dbReference type="Gramene" id="ESQ38308">
    <property type="protein sequence ID" value="ESQ38308"/>
    <property type="gene ID" value="EUTSA_v10029181mg"/>
</dbReference>
<evidence type="ECO:0000313" key="3">
    <source>
        <dbReference type="EMBL" id="ESQ38308.1"/>
    </source>
</evidence>
<dbReference type="SUPFAM" id="SSF55681">
    <property type="entry name" value="Class II aaRS and biotin synthetases"/>
    <property type="match status" value="1"/>
</dbReference>